<keyword evidence="9" id="KW-1185">Reference proteome</keyword>
<feature type="repeat" description="WD" evidence="5">
    <location>
        <begin position="373"/>
        <end position="406"/>
    </location>
</feature>
<feature type="repeat" description="WD" evidence="5">
    <location>
        <begin position="201"/>
        <end position="242"/>
    </location>
</feature>
<comment type="subcellular location">
    <subcellularLocation>
        <location evidence="1">Cytoplasm</location>
    </subcellularLocation>
</comment>
<protein>
    <recommendedName>
        <fullName evidence="7">Anaphase-promoting complex subunit 4-like WD40 domain-containing protein</fullName>
    </recommendedName>
</protein>
<dbReference type="PROSITE" id="PS50082">
    <property type="entry name" value="WD_REPEATS_2"/>
    <property type="match status" value="8"/>
</dbReference>
<dbReference type="InterPro" id="IPR020472">
    <property type="entry name" value="WD40_PAC1"/>
</dbReference>
<dbReference type="EMBL" id="QEAQ01000029">
    <property type="protein sequence ID" value="TPX59050.1"/>
    <property type="molecule type" value="Genomic_DNA"/>
</dbReference>
<dbReference type="InterPro" id="IPR024977">
    <property type="entry name" value="Apc4-like_WD40_dom"/>
</dbReference>
<dbReference type="InterPro" id="IPR051179">
    <property type="entry name" value="WD_repeat_multifunction"/>
</dbReference>
<feature type="compositionally biased region" description="Acidic residues" evidence="6">
    <location>
        <begin position="13"/>
        <end position="63"/>
    </location>
</feature>
<feature type="repeat" description="WD" evidence="5">
    <location>
        <begin position="75"/>
        <end position="117"/>
    </location>
</feature>
<dbReference type="Proteomes" id="UP000318582">
    <property type="component" value="Unassembled WGS sequence"/>
</dbReference>
<dbReference type="InterPro" id="IPR015943">
    <property type="entry name" value="WD40/YVTN_repeat-like_dom_sf"/>
</dbReference>
<evidence type="ECO:0000256" key="1">
    <source>
        <dbReference type="ARBA" id="ARBA00004496"/>
    </source>
</evidence>
<dbReference type="Pfam" id="PF00400">
    <property type="entry name" value="WD40"/>
    <property type="match status" value="6"/>
</dbReference>
<sequence>MHEEGSLHQDADGLNEEEEDLGYLDAEDVIEEMFVGEEGADPMSEDDMDQDEDDEDEEDEEQSDAPYVDDSVHAFVEHREPVYAVAVHPIDGNIVLTGGGDDRGYLWRADTGATMYQLPKHDDSIVAVAFSADGQYAATGGMDGKVHVSSVNSGELVVTLEGPTEITWINWHPRGAVLLAGTEDATMWMWQIPSGTCMNVFSGHIEGITCGQFSPDGKTIVSGSSDGSVIVWDPKTAAATLRLTAEDARFHETAITTLAVHHDSQLLLTGAEDGTARLVHIGNGRILASFDNHSESIEAVGFSKAMPLAATASVDGSISIWDTTALRLRQTVRHDDAVTQLRWHKSQPLFASVSADRTARVWDARTGECLKTFHGHTQTILDFDWSADGRILVTGADDGTALVFAV</sequence>
<name>A0A507E7H2_9FUNG</name>
<comment type="caution">
    <text evidence="8">The sequence shown here is derived from an EMBL/GenBank/DDBJ whole genome shotgun (WGS) entry which is preliminary data.</text>
</comment>
<dbReference type="AlphaFoldDB" id="A0A507E7H2"/>
<feature type="region of interest" description="Disordered" evidence="6">
    <location>
        <begin position="1"/>
        <end position="68"/>
    </location>
</feature>
<dbReference type="GO" id="GO:0005737">
    <property type="term" value="C:cytoplasm"/>
    <property type="evidence" value="ECO:0007669"/>
    <property type="project" value="UniProtKB-SubCell"/>
</dbReference>
<dbReference type="PANTHER" id="PTHR19857">
    <property type="entry name" value="MITOCHONDRIAL DIVISION PROTEIN 1-RELATED"/>
    <property type="match status" value="1"/>
</dbReference>
<dbReference type="InterPro" id="IPR036322">
    <property type="entry name" value="WD40_repeat_dom_sf"/>
</dbReference>
<dbReference type="SUPFAM" id="SSF50978">
    <property type="entry name" value="WD40 repeat-like"/>
    <property type="match status" value="1"/>
</dbReference>
<evidence type="ECO:0000256" key="3">
    <source>
        <dbReference type="ARBA" id="ARBA00022574"/>
    </source>
</evidence>
<keyword evidence="3 5" id="KW-0853">WD repeat</keyword>
<dbReference type="PANTHER" id="PTHR19857:SF8">
    <property type="entry name" value="ANGIO-ASSOCIATED MIGRATORY CELL PROTEIN"/>
    <property type="match status" value="1"/>
</dbReference>
<dbReference type="PROSITE" id="PS50294">
    <property type="entry name" value="WD_REPEATS_REGION"/>
    <property type="match status" value="4"/>
</dbReference>
<gene>
    <name evidence="8" type="ORF">PhCBS80983_g02721</name>
</gene>
<evidence type="ECO:0000313" key="8">
    <source>
        <dbReference type="EMBL" id="TPX59050.1"/>
    </source>
</evidence>
<dbReference type="InterPro" id="IPR001680">
    <property type="entry name" value="WD40_rpt"/>
</dbReference>
<keyword evidence="4" id="KW-0677">Repeat</keyword>
<dbReference type="STRING" id="109895.A0A507E7H2"/>
<dbReference type="FunFam" id="2.130.10.10:FF:000074">
    <property type="entry name" value="Angio-associated migratory cell protein-like protein"/>
    <property type="match status" value="1"/>
</dbReference>
<dbReference type="SMART" id="SM00320">
    <property type="entry name" value="WD40"/>
    <property type="match status" value="8"/>
</dbReference>
<dbReference type="Pfam" id="PF12894">
    <property type="entry name" value="ANAPC4_WD40"/>
    <property type="match status" value="1"/>
</dbReference>
<dbReference type="Gene3D" id="2.130.10.10">
    <property type="entry name" value="YVTN repeat-like/Quinoprotein amine dehydrogenase"/>
    <property type="match status" value="1"/>
</dbReference>
<evidence type="ECO:0000256" key="6">
    <source>
        <dbReference type="SAM" id="MobiDB-lite"/>
    </source>
</evidence>
<feature type="repeat" description="WD" evidence="5">
    <location>
        <begin position="290"/>
        <end position="331"/>
    </location>
</feature>
<reference evidence="8 9" key="1">
    <citation type="journal article" date="2019" name="Sci. Rep.">
        <title>Comparative genomics of chytrid fungi reveal insights into the obligate biotrophic and pathogenic lifestyle of Synchytrium endobioticum.</title>
        <authorList>
            <person name="van de Vossenberg B.T.L.H."/>
            <person name="Warris S."/>
            <person name="Nguyen H.D.T."/>
            <person name="van Gent-Pelzer M.P.E."/>
            <person name="Joly D.L."/>
            <person name="van de Geest H.C."/>
            <person name="Bonants P.J.M."/>
            <person name="Smith D.S."/>
            <person name="Levesque C.A."/>
            <person name="van der Lee T.A.J."/>
        </authorList>
    </citation>
    <scope>NUCLEOTIDE SEQUENCE [LARGE SCALE GENOMIC DNA]</scope>
    <source>
        <strain evidence="8 9">CBS 809.83</strain>
    </source>
</reference>
<proteinExistence type="predicted"/>
<accession>A0A507E7H2</accession>
<dbReference type="PRINTS" id="PR00320">
    <property type="entry name" value="GPROTEINBRPT"/>
</dbReference>
<evidence type="ECO:0000313" key="9">
    <source>
        <dbReference type="Proteomes" id="UP000318582"/>
    </source>
</evidence>
<evidence type="ECO:0000256" key="5">
    <source>
        <dbReference type="PROSITE-ProRule" id="PRU00221"/>
    </source>
</evidence>
<organism evidence="8 9">
    <name type="scientific">Powellomyces hirtus</name>
    <dbReference type="NCBI Taxonomy" id="109895"/>
    <lineage>
        <taxon>Eukaryota</taxon>
        <taxon>Fungi</taxon>
        <taxon>Fungi incertae sedis</taxon>
        <taxon>Chytridiomycota</taxon>
        <taxon>Chytridiomycota incertae sedis</taxon>
        <taxon>Chytridiomycetes</taxon>
        <taxon>Spizellomycetales</taxon>
        <taxon>Powellomycetaceae</taxon>
        <taxon>Powellomyces</taxon>
    </lineage>
</organism>
<dbReference type="CDD" id="cd00200">
    <property type="entry name" value="WD40"/>
    <property type="match status" value="1"/>
</dbReference>
<feature type="repeat" description="WD" evidence="5">
    <location>
        <begin position="118"/>
        <end position="159"/>
    </location>
</feature>
<evidence type="ECO:0000256" key="2">
    <source>
        <dbReference type="ARBA" id="ARBA00022490"/>
    </source>
</evidence>
<feature type="compositionally biased region" description="Basic and acidic residues" evidence="6">
    <location>
        <begin position="1"/>
        <end position="11"/>
    </location>
</feature>
<feature type="repeat" description="WD" evidence="5">
    <location>
        <begin position="331"/>
        <end position="372"/>
    </location>
</feature>
<feature type="repeat" description="WD" evidence="5">
    <location>
        <begin position="169"/>
        <end position="200"/>
    </location>
</feature>
<keyword evidence="2" id="KW-0963">Cytoplasm</keyword>
<feature type="domain" description="Anaphase-promoting complex subunit 4-like WD40" evidence="7">
    <location>
        <begin position="250"/>
        <end position="304"/>
    </location>
</feature>
<evidence type="ECO:0000256" key="4">
    <source>
        <dbReference type="ARBA" id="ARBA00022737"/>
    </source>
</evidence>
<feature type="repeat" description="WD" evidence="5">
    <location>
        <begin position="248"/>
        <end position="289"/>
    </location>
</feature>
<evidence type="ECO:0000259" key="7">
    <source>
        <dbReference type="Pfam" id="PF12894"/>
    </source>
</evidence>